<dbReference type="Proteomes" id="UP000887009">
    <property type="component" value="Unassembled WGS sequence"/>
</dbReference>
<sequence>MWLFTKFGFFSIVQKDQDGTLTIRSHTKGDLDRLRNHYLPSLSPSRAQSETDYPWRANASAAALKEAMSTIVQEIDYSNFKSEVGLSTGHARAKRYSKVWSAMYDMPEDLLEPHATDFEGLPWSSPSSTRGNRRIRKKSYAKLTVFS</sequence>
<evidence type="ECO:0000313" key="2">
    <source>
        <dbReference type="EMBL" id="GJA56652.1"/>
    </source>
</evidence>
<dbReference type="EMBL" id="BPNL01000084">
    <property type="protein sequence ID" value="GJA56652.1"/>
    <property type="molecule type" value="Genomic_DNA"/>
</dbReference>
<name>A0A7U0EKS3_AERCA</name>
<dbReference type="RefSeq" id="WP_010673533.1">
    <property type="nucleotide sequence ID" value="NZ_AP024136.1"/>
</dbReference>
<reference evidence="3" key="1">
    <citation type="submission" date="2021-07" db="EMBL/GenBank/DDBJ databases">
        <title>Draft genome sequence of carbapenem-resistant Aeromonas spp. in Japan.</title>
        <authorList>
            <person name="Maehana S."/>
            <person name="Suzuki M."/>
            <person name="Kitasato H."/>
        </authorList>
    </citation>
    <scope>NUCLEOTIDE SEQUENCE</scope>
    <source>
        <strain evidence="1">KAM343</strain>
        <strain evidence="2">KAM348</strain>
        <strain evidence="3">KAM351</strain>
    </source>
</reference>
<organism evidence="3 4">
    <name type="scientific">Aeromonas caviae</name>
    <name type="common">Aeromonas punctata</name>
    <dbReference type="NCBI Taxonomy" id="648"/>
    <lineage>
        <taxon>Bacteria</taxon>
        <taxon>Pseudomonadati</taxon>
        <taxon>Pseudomonadota</taxon>
        <taxon>Gammaproteobacteria</taxon>
        <taxon>Aeromonadales</taxon>
        <taxon>Aeromonadaceae</taxon>
        <taxon>Aeromonas</taxon>
    </lineage>
</organism>
<evidence type="ECO:0000313" key="3">
    <source>
        <dbReference type="EMBL" id="GJA64311.1"/>
    </source>
</evidence>
<dbReference type="Proteomes" id="UP000886934">
    <property type="component" value="Unassembled WGS sequence"/>
</dbReference>
<dbReference type="EMBL" id="BPNI01000015">
    <property type="protein sequence ID" value="GJA40370.1"/>
    <property type="molecule type" value="Genomic_DNA"/>
</dbReference>
<gene>
    <name evidence="1" type="ORF">KAM343_11660</name>
    <name evidence="2" type="ORF">KAM348_40750</name>
    <name evidence="3" type="ORF">KAM351_29220</name>
</gene>
<comment type="caution">
    <text evidence="3">The sequence shown here is derived from an EMBL/GenBank/DDBJ whole genome shotgun (WGS) entry which is preliminary data.</text>
</comment>
<dbReference type="Proteomes" id="UP000886939">
    <property type="component" value="Unassembled WGS sequence"/>
</dbReference>
<evidence type="ECO:0000313" key="4">
    <source>
        <dbReference type="Proteomes" id="UP000886934"/>
    </source>
</evidence>
<proteinExistence type="predicted"/>
<accession>A0A7U0EKS3</accession>
<protein>
    <submittedName>
        <fullName evidence="3">Uncharacterized protein</fullName>
    </submittedName>
</protein>
<dbReference type="EMBL" id="BPNN01000046">
    <property type="protein sequence ID" value="GJA64311.1"/>
    <property type="molecule type" value="Genomic_DNA"/>
</dbReference>
<dbReference type="AlphaFoldDB" id="A0A7U0EKS3"/>
<evidence type="ECO:0000313" key="1">
    <source>
        <dbReference type="EMBL" id="GJA40370.1"/>
    </source>
</evidence>